<reference evidence="3" key="2">
    <citation type="journal article" date="2007" name="Science">
        <title>Draft genome sequence of the sexually transmitted pathogen Trichomonas vaginalis.</title>
        <authorList>
            <person name="Carlton J.M."/>
            <person name="Hirt R.P."/>
            <person name="Silva J.C."/>
            <person name="Delcher A.L."/>
            <person name="Schatz M."/>
            <person name="Zhao Q."/>
            <person name="Wortman J.R."/>
            <person name="Bidwell S.L."/>
            <person name="Alsmark U.C.M."/>
            <person name="Besteiro S."/>
            <person name="Sicheritz-Ponten T."/>
            <person name="Noel C.J."/>
            <person name="Dacks J.B."/>
            <person name="Foster P.G."/>
            <person name="Simillion C."/>
            <person name="Van de Peer Y."/>
            <person name="Miranda-Saavedra D."/>
            <person name="Barton G.J."/>
            <person name="Westrop G.D."/>
            <person name="Mueller S."/>
            <person name="Dessi D."/>
            <person name="Fiori P.L."/>
            <person name="Ren Q."/>
            <person name="Paulsen I."/>
            <person name="Zhang H."/>
            <person name="Bastida-Corcuera F.D."/>
            <person name="Simoes-Barbosa A."/>
            <person name="Brown M.T."/>
            <person name="Hayes R.D."/>
            <person name="Mukherjee M."/>
            <person name="Okumura C.Y."/>
            <person name="Schneider R."/>
            <person name="Smith A.J."/>
            <person name="Vanacova S."/>
            <person name="Villalvazo M."/>
            <person name="Haas B.J."/>
            <person name="Pertea M."/>
            <person name="Feldblyum T.V."/>
            <person name="Utterback T.R."/>
            <person name="Shu C.L."/>
            <person name="Osoegawa K."/>
            <person name="de Jong P.J."/>
            <person name="Hrdy I."/>
            <person name="Horvathova L."/>
            <person name="Zubacova Z."/>
            <person name="Dolezal P."/>
            <person name="Malik S.B."/>
            <person name="Logsdon J.M. Jr."/>
            <person name="Henze K."/>
            <person name="Gupta A."/>
            <person name="Wang C.C."/>
            <person name="Dunne R.L."/>
            <person name="Upcroft J.A."/>
            <person name="Upcroft P."/>
            <person name="White O."/>
            <person name="Salzberg S.L."/>
            <person name="Tang P."/>
            <person name="Chiu C.-H."/>
            <person name="Lee Y.-S."/>
            <person name="Embley T.M."/>
            <person name="Coombs G.H."/>
            <person name="Mottram J.C."/>
            <person name="Tachezy J."/>
            <person name="Fraser-Liggett C.M."/>
            <person name="Johnson P.J."/>
        </authorList>
    </citation>
    <scope>NUCLEOTIDE SEQUENCE [LARGE SCALE GENOMIC DNA]</scope>
    <source>
        <strain evidence="3">G3</strain>
    </source>
</reference>
<evidence type="ECO:0000313" key="3">
    <source>
        <dbReference type="EMBL" id="EAY12836.1"/>
    </source>
</evidence>
<dbReference type="VEuPathDB" id="TrichDB:TVAGG3_0969740"/>
<protein>
    <submittedName>
        <fullName evidence="3">Uncharacterized protein</fullName>
    </submittedName>
</protein>
<evidence type="ECO:0000313" key="4">
    <source>
        <dbReference type="Proteomes" id="UP000001542"/>
    </source>
</evidence>
<keyword evidence="2" id="KW-0812">Transmembrane</keyword>
<dbReference type="RefSeq" id="XP_001325059.1">
    <property type="nucleotide sequence ID" value="XM_001325024.1"/>
</dbReference>
<dbReference type="PANTHER" id="PTHR46155:SF1">
    <property type="entry name" value="BIFUNCTIONAL INHIBITOR_LIPID-TRANSFER PROTEIN_SEED STORAGE 2S ALBUMIN SUPERFAMILY PROTEIN"/>
    <property type="match status" value="1"/>
</dbReference>
<keyword evidence="4" id="KW-1185">Reference proteome</keyword>
<dbReference type="VEuPathDB" id="TrichDB:TVAG_221890"/>
<dbReference type="PANTHER" id="PTHR46155">
    <property type="entry name" value="BIFUNCTIONAL INHIBITOR/LIPID-TRANSFER PROTEIN/SEED STORAGE 2S ALBUMIN SUPERFAMILY PROTEIN"/>
    <property type="match status" value="1"/>
</dbReference>
<sequence length="181" mass="20161">MTIVKSEYFSSTSKLTMILTRTTSVSDNHYYYVSTYQETYVVIPVIVETDVEIESFIEESKKEAPKDKKTTIYIAIGAALAFLIIISLILIFIIRKIRNSDDDDNSSTSELFIQSEAPKISQSMTTTSMTVDNPLFSTTVDQDDPFKLEFDSSSTIDEVGCENGPLTLSDSAENTSGLEEL</sequence>
<proteinExistence type="predicted"/>
<evidence type="ECO:0000256" key="1">
    <source>
        <dbReference type="SAM" id="MobiDB-lite"/>
    </source>
</evidence>
<reference evidence="3" key="1">
    <citation type="submission" date="2006-10" db="EMBL/GenBank/DDBJ databases">
        <authorList>
            <person name="Amadeo P."/>
            <person name="Zhao Q."/>
            <person name="Wortman J."/>
            <person name="Fraser-Liggett C."/>
            <person name="Carlton J."/>
        </authorList>
    </citation>
    <scope>NUCLEOTIDE SEQUENCE</scope>
    <source>
        <strain evidence="3">G3</strain>
    </source>
</reference>
<feature type="compositionally biased region" description="Polar residues" evidence="1">
    <location>
        <begin position="166"/>
        <end position="181"/>
    </location>
</feature>
<feature type="region of interest" description="Disordered" evidence="1">
    <location>
        <begin position="157"/>
        <end position="181"/>
    </location>
</feature>
<name>A2E3E5_TRIV3</name>
<keyword evidence="2" id="KW-0472">Membrane</keyword>
<keyword evidence="2" id="KW-1133">Transmembrane helix</keyword>
<dbReference type="AlphaFoldDB" id="A2E3E5"/>
<organism evidence="3 4">
    <name type="scientific">Trichomonas vaginalis (strain ATCC PRA-98 / G3)</name>
    <dbReference type="NCBI Taxonomy" id="412133"/>
    <lineage>
        <taxon>Eukaryota</taxon>
        <taxon>Metamonada</taxon>
        <taxon>Parabasalia</taxon>
        <taxon>Trichomonadida</taxon>
        <taxon>Trichomonadidae</taxon>
        <taxon>Trichomonas</taxon>
    </lineage>
</organism>
<dbReference type="InParanoid" id="A2E3E5"/>
<dbReference type="KEGG" id="tva:4770804"/>
<accession>A2E3E5</accession>
<dbReference type="Proteomes" id="UP000001542">
    <property type="component" value="Unassembled WGS sequence"/>
</dbReference>
<feature type="transmembrane region" description="Helical" evidence="2">
    <location>
        <begin position="72"/>
        <end position="94"/>
    </location>
</feature>
<gene>
    <name evidence="3" type="ORF">TVAG_221890</name>
</gene>
<dbReference type="SMR" id="A2E3E5"/>
<evidence type="ECO:0000256" key="2">
    <source>
        <dbReference type="SAM" id="Phobius"/>
    </source>
</evidence>
<dbReference type="EMBL" id="DS113295">
    <property type="protein sequence ID" value="EAY12836.1"/>
    <property type="molecule type" value="Genomic_DNA"/>
</dbReference>